<dbReference type="GO" id="GO:0000122">
    <property type="term" value="P:negative regulation of transcription by RNA polymerase II"/>
    <property type="evidence" value="ECO:0007669"/>
    <property type="project" value="TreeGrafter"/>
</dbReference>
<evidence type="ECO:0000256" key="12">
    <source>
        <dbReference type="SAM" id="MobiDB-lite"/>
    </source>
</evidence>
<dbReference type="AlphaFoldDB" id="A0A8K0JT21"/>
<feature type="compositionally biased region" description="Low complexity" evidence="12">
    <location>
        <begin position="193"/>
        <end position="209"/>
    </location>
</feature>
<evidence type="ECO:0000256" key="1">
    <source>
        <dbReference type="ARBA" id="ARBA00004123"/>
    </source>
</evidence>
<keyword evidence="8" id="KW-0010">Activator</keyword>
<feature type="domain" description="GATA-type" evidence="13">
    <location>
        <begin position="552"/>
        <end position="608"/>
    </location>
</feature>
<evidence type="ECO:0000256" key="4">
    <source>
        <dbReference type="ARBA" id="ARBA00022771"/>
    </source>
</evidence>
<gene>
    <name evidence="14" type="ORF">J437_LFUL002492</name>
</gene>
<feature type="compositionally biased region" description="Low complexity" evidence="12">
    <location>
        <begin position="338"/>
        <end position="347"/>
    </location>
</feature>
<keyword evidence="4 11" id="KW-0863">Zinc-finger</keyword>
<evidence type="ECO:0000256" key="11">
    <source>
        <dbReference type="PROSITE-ProRule" id="PRU00094"/>
    </source>
</evidence>
<dbReference type="InterPro" id="IPR039355">
    <property type="entry name" value="Transcription_factor_GATA"/>
</dbReference>
<dbReference type="PANTHER" id="PTHR10071:SF281">
    <property type="entry name" value="BOX A-BINDING FACTOR-RELATED"/>
    <property type="match status" value="1"/>
</dbReference>
<evidence type="ECO:0000256" key="10">
    <source>
        <dbReference type="ARBA" id="ARBA00023242"/>
    </source>
</evidence>
<keyword evidence="6" id="KW-0805">Transcription regulation</keyword>
<protein>
    <recommendedName>
        <fullName evidence="13">GATA-type domain-containing protein</fullName>
    </recommendedName>
</protein>
<reference evidence="14" key="1">
    <citation type="submission" date="2013-04" db="EMBL/GenBank/DDBJ databases">
        <authorList>
            <person name="Qu J."/>
            <person name="Murali S.C."/>
            <person name="Bandaranaike D."/>
            <person name="Bellair M."/>
            <person name="Blankenburg K."/>
            <person name="Chao H."/>
            <person name="Dinh H."/>
            <person name="Doddapaneni H."/>
            <person name="Downs B."/>
            <person name="Dugan-Rocha S."/>
            <person name="Elkadiri S."/>
            <person name="Gnanaolivu R.D."/>
            <person name="Hernandez B."/>
            <person name="Javaid M."/>
            <person name="Jayaseelan J.C."/>
            <person name="Lee S."/>
            <person name="Li M."/>
            <person name="Ming W."/>
            <person name="Munidasa M."/>
            <person name="Muniz J."/>
            <person name="Nguyen L."/>
            <person name="Ongeri F."/>
            <person name="Osuji N."/>
            <person name="Pu L.-L."/>
            <person name="Puazo M."/>
            <person name="Qu C."/>
            <person name="Quiroz J."/>
            <person name="Raj R."/>
            <person name="Weissenberger G."/>
            <person name="Xin Y."/>
            <person name="Zou X."/>
            <person name="Han Y."/>
            <person name="Richards S."/>
            <person name="Worley K."/>
            <person name="Muzny D."/>
            <person name="Gibbs R."/>
        </authorList>
    </citation>
    <scope>NUCLEOTIDE SEQUENCE</scope>
    <source>
        <strain evidence="14">Sampled in the wild</strain>
    </source>
</reference>
<feature type="region of interest" description="Disordered" evidence="12">
    <location>
        <begin position="286"/>
        <end position="389"/>
    </location>
</feature>
<feature type="compositionally biased region" description="Basic and acidic residues" evidence="12">
    <location>
        <begin position="32"/>
        <end position="42"/>
    </location>
</feature>
<dbReference type="GO" id="GO:0008270">
    <property type="term" value="F:zinc ion binding"/>
    <property type="evidence" value="ECO:0007669"/>
    <property type="project" value="UniProtKB-KW"/>
</dbReference>
<evidence type="ECO:0000313" key="15">
    <source>
        <dbReference type="Proteomes" id="UP000792457"/>
    </source>
</evidence>
<dbReference type="FunFam" id="3.30.50.10:FF:000001">
    <property type="entry name" value="GATA transcription factor (GATAd)"/>
    <property type="match status" value="1"/>
</dbReference>
<dbReference type="SUPFAM" id="SSF57716">
    <property type="entry name" value="Glucocorticoid receptor-like (DNA-binding domain)"/>
    <property type="match status" value="2"/>
</dbReference>
<evidence type="ECO:0000256" key="6">
    <source>
        <dbReference type="ARBA" id="ARBA00023015"/>
    </source>
</evidence>
<feature type="domain" description="GATA-type" evidence="13">
    <location>
        <begin position="493"/>
        <end position="552"/>
    </location>
</feature>
<proteinExistence type="predicted"/>
<name>A0A8K0JT21_LADFU</name>
<keyword evidence="7" id="KW-0238">DNA-binding</keyword>
<evidence type="ECO:0000256" key="9">
    <source>
        <dbReference type="ARBA" id="ARBA00023163"/>
    </source>
</evidence>
<feature type="compositionally biased region" description="Low complexity" evidence="12">
    <location>
        <begin position="372"/>
        <end position="386"/>
    </location>
</feature>
<dbReference type="Proteomes" id="UP000792457">
    <property type="component" value="Unassembled WGS sequence"/>
</dbReference>
<organism evidence="14 15">
    <name type="scientific">Ladona fulva</name>
    <name type="common">Scarce chaser dragonfly</name>
    <name type="synonym">Libellula fulva</name>
    <dbReference type="NCBI Taxonomy" id="123851"/>
    <lineage>
        <taxon>Eukaryota</taxon>
        <taxon>Metazoa</taxon>
        <taxon>Ecdysozoa</taxon>
        <taxon>Arthropoda</taxon>
        <taxon>Hexapoda</taxon>
        <taxon>Insecta</taxon>
        <taxon>Pterygota</taxon>
        <taxon>Palaeoptera</taxon>
        <taxon>Odonata</taxon>
        <taxon>Epiprocta</taxon>
        <taxon>Anisoptera</taxon>
        <taxon>Libelluloidea</taxon>
        <taxon>Libellulidae</taxon>
        <taxon>Ladona</taxon>
    </lineage>
</organism>
<keyword evidence="15" id="KW-1185">Reference proteome</keyword>
<accession>A0A8K0JT21</accession>
<comment type="subcellular location">
    <subcellularLocation>
        <location evidence="1">Nucleus</location>
    </subcellularLocation>
</comment>
<dbReference type="InterPro" id="IPR013088">
    <property type="entry name" value="Znf_NHR/GATA"/>
</dbReference>
<evidence type="ECO:0000256" key="8">
    <source>
        <dbReference type="ARBA" id="ARBA00023159"/>
    </source>
</evidence>
<dbReference type="PRINTS" id="PR00619">
    <property type="entry name" value="GATAZNFINGER"/>
</dbReference>
<dbReference type="Pfam" id="PF00320">
    <property type="entry name" value="GATA"/>
    <property type="match status" value="2"/>
</dbReference>
<evidence type="ECO:0000259" key="13">
    <source>
        <dbReference type="PROSITE" id="PS50114"/>
    </source>
</evidence>
<dbReference type="GO" id="GO:0045944">
    <property type="term" value="P:positive regulation of transcription by RNA polymerase II"/>
    <property type="evidence" value="ECO:0007669"/>
    <property type="project" value="TreeGrafter"/>
</dbReference>
<dbReference type="SMART" id="SM00401">
    <property type="entry name" value="ZnF_GATA"/>
    <property type="match status" value="2"/>
</dbReference>
<dbReference type="PANTHER" id="PTHR10071">
    <property type="entry name" value="TRANSCRIPTION FACTOR GATA FAMILY MEMBER"/>
    <property type="match status" value="1"/>
</dbReference>
<evidence type="ECO:0000313" key="14">
    <source>
        <dbReference type="EMBL" id="KAG8221933.1"/>
    </source>
</evidence>
<keyword evidence="2" id="KW-0479">Metal-binding</keyword>
<reference evidence="14" key="2">
    <citation type="submission" date="2017-10" db="EMBL/GenBank/DDBJ databases">
        <title>Ladona fulva Genome sequencing and assembly.</title>
        <authorList>
            <person name="Murali S."/>
            <person name="Richards S."/>
            <person name="Bandaranaike D."/>
            <person name="Bellair M."/>
            <person name="Blankenburg K."/>
            <person name="Chao H."/>
            <person name="Dinh H."/>
            <person name="Doddapaneni H."/>
            <person name="Dugan-Rocha S."/>
            <person name="Elkadiri S."/>
            <person name="Gnanaolivu R."/>
            <person name="Hernandez B."/>
            <person name="Skinner E."/>
            <person name="Javaid M."/>
            <person name="Lee S."/>
            <person name="Li M."/>
            <person name="Ming W."/>
            <person name="Munidasa M."/>
            <person name="Muniz J."/>
            <person name="Nguyen L."/>
            <person name="Hughes D."/>
            <person name="Osuji N."/>
            <person name="Pu L.-L."/>
            <person name="Puazo M."/>
            <person name="Qu C."/>
            <person name="Quiroz J."/>
            <person name="Raj R."/>
            <person name="Weissenberger G."/>
            <person name="Xin Y."/>
            <person name="Zou X."/>
            <person name="Han Y."/>
            <person name="Worley K."/>
            <person name="Muzny D."/>
            <person name="Gibbs R."/>
        </authorList>
    </citation>
    <scope>NUCLEOTIDE SEQUENCE</scope>
    <source>
        <strain evidence="14">Sampled in the wild</strain>
    </source>
</reference>
<evidence type="ECO:0000256" key="5">
    <source>
        <dbReference type="ARBA" id="ARBA00022833"/>
    </source>
</evidence>
<keyword evidence="9" id="KW-0804">Transcription</keyword>
<feature type="region of interest" description="Disordered" evidence="12">
    <location>
        <begin position="1"/>
        <end position="55"/>
    </location>
</feature>
<dbReference type="CDD" id="cd00202">
    <property type="entry name" value="ZnF_GATA"/>
    <property type="match status" value="2"/>
</dbReference>
<dbReference type="Gene3D" id="3.30.50.10">
    <property type="entry name" value="Erythroid Transcription Factor GATA-1, subunit A"/>
    <property type="match status" value="2"/>
</dbReference>
<comment type="caution">
    <text evidence="14">The sequence shown here is derived from an EMBL/GenBank/DDBJ whole genome shotgun (WGS) entry which is preliminary data.</text>
</comment>
<sequence>MSPRATTQLSERERSPLAESAGASPVEVECVSEDRDVREVDRNTTATSSPGMPPLTECVDHGRHPLSSHRHLHHAHDEQQQAIAYIPYAEPGANGANEDGTAYATETISDQNPGVGTDDGDGNDLYSSQTHLPSMEGYASHHHTVNDLGIHAQTLEHHHVLSQQHQIHEASHTHLTFVKYPSELGDSKNSHLASSSAATSGTSTTPSTTYTTLENVSMAGIHGPYAGAPSPSASSLGATVIPTLPPHYSITNATSSSSSPTMTHPAGAISPYSSMVYGKNGMPGPGILSGTGDESPLMYMKGDPTLSASANKSPPMTYGSMHQQHQTQQQPTLHILAPQSQQQSSSQHHGHHTLHHHPPPPYESPMLSGHHQLVSSHGSPQSSQQQATLYGPGGIASIQYVMGQTQKVAVEPTYWSLPSTSNGVVSTDYANYGLLTSTQASGSLVQCSNSPSMESELRSLSGSAPNVSLSQYGNANCWNLTPEDGYNMDHSVMMDGKECVNCGASNTPLWRRDGTGHYLCNACGLYTKMNGVNRPPVRQQQKKSSGVSSGCRRTGVSCANCDTTNTTLWRRNNNGDPVCNACGLYFKLHGVSCYHSFLIRPKRILFRRLRHSIT</sequence>
<keyword evidence="5" id="KW-0862">Zinc</keyword>
<dbReference type="GO" id="GO:0000978">
    <property type="term" value="F:RNA polymerase II cis-regulatory region sequence-specific DNA binding"/>
    <property type="evidence" value="ECO:0007669"/>
    <property type="project" value="TreeGrafter"/>
</dbReference>
<evidence type="ECO:0000256" key="7">
    <source>
        <dbReference type="ARBA" id="ARBA00023125"/>
    </source>
</evidence>
<dbReference type="GO" id="GO:0005634">
    <property type="term" value="C:nucleus"/>
    <property type="evidence" value="ECO:0007669"/>
    <property type="project" value="UniProtKB-SubCell"/>
</dbReference>
<dbReference type="OrthoDB" id="515401at2759"/>
<dbReference type="PROSITE" id="PS50114">
    <property type="entry name" value="GATA_ZN_FINGER_2"/>
    <property type="match status" value="2"/>
</dbReference>
<feature type="compositionally biased region" description="Basic residues" evidence="12">
    <location>
        <begin position="348"/>
        <end position="358"/>
    </location>
</feature>
<dbReference type="GO" id="GO:0045165">
    <property type="term" value="P:cell fate commitment"/>
    <property type="evidence" value="ECO:0007669"/>
    <property type="project" value="TreeGrafter"/>
</dbReference>
<feature type="region of interest" description="Disordered" evidence="12">
    <location>
        <begin position="186"/>
        <end position="209"/>
    </location>
</feature>
<dbReference type="InterPro" id="IPR000679">
    <property type="entry name" value="Znf_GATA"/>
</dbReference>
<dbReference type="GO" id="GO:0000981">
    <property type="term" value="F:DNA-binding transcription factor activity, RNA polymerase II-specific"/>
    <property type="evidence" value="ECO:0007669"/>
    <property type="project" value="TreeGrafter"/>
</dbReference>
<evidence type="ECO:0000256" key="2">
    <source>
        <dbReference type="ARBA" id="ARBA00022723"/>
    </source>
</evidence>
<evidence type="ECO:0000256" key="3">
    <source>
        <dbReference type="ARBA" id="ARBA00022737"/>
    </source>
</evidence>
<dbReference type="PROSITE" id="PS00344">
    <property type="entry name" value="GATA_ZN_FINGER_1"/>
    <property type="match status" value="2"/>
</dbReference>
<keyword evidence="3" id="KW-0677">Repeat</keyword>
<dbReference type="EMBL" id="KZ308117">
    <property type="protein sequence ID" value="KAG8221933.1"/>
    <property type="molecule type" value="Genomic_DNA"/>
</dbReference>
<keyword evidence="10" id="KW-0539">Nucleus</keyword>